<dbReference type="GO" id="GO:0006297">
    <property type="term" value="P:nucleotide-excision repair, DNA gap filling"/>
    <property type="evidence" value="ECO:0007669"/>
    <property type="project" value="TreeGrafter"/>
</dbReference>
<evidence type="ECO:0000256" key="3">
    <source>
        <dbReference type="ARBA" id="ARBA00022723"/>
    </source>
</evidence>
<dbReference type="Gene3D" id="3.30.470.30">
    <property type="entry name" value="DNA ligase/mRNA capping enzyme"/>
    <property type="match status" value="1"/>
</dbReference>
<dbReference type="PROSITE" id="PS50160">
    <property type="entry name" value="DNA_LIGASE_A3"/>
    <property type="match status" value="1"/>
</dbReference>
<dbReference type="Gene3D" id="1.10.3260.10">
    <property type="entry name" value="DNA ligase, ATP-dependent, N-terminal domain"/>
    <property type="match status" value="1"/>
</dbReference>
<keyword evidence="8" id="KW-0234">DNA repair</keyword>
<evidence type="ECO:0000313" key="12">
    <source>
        <dbReference type="Proteomes" id="UP000410492"/>
    </source>
</evidence>
<name>A0A653CGH8_CALMS</name>
<gene>
    <name evidence="11" type="ORF">CALMAC_LOCUS8539</name>
</gene>
<evidence type="ECO:0000259" key="10">
    <source>
        <dbReference type="PROSITE" id="PS50160"/>
    </source>
</evidence>
<dbReference type="GO" id="GO:0046872">
    <property type="term" value="F:metal ion binding"/>
    <property type="evidence" value="ECO:0007669"/>
    <property type="project" value="UniProtKB-KW"/>
</dbReference>
<dbReference type="EMBL" id="CAACVG010007655">
    <property type="protein sequence ID" value="VEN46454.1"/>
    <property type="molecule type" value="Genomic_DNA"/>
</dbReference>
<dbReference type="InterPro" id="IPR012308">
    <property type="entry name" value="DNA_ligase_ATP-dep_N"/>
</dbReference>
<evidence type="ECO:0000256" key="9">
    <source>
        <dbReference type="ARBA" id="ARBA00023242"/>
    </source>
</evidence>
<reference evidence="11 12" key="1">
    <citation type="submission" date="2019-01" db="EMBL/GenBank/DDBJ databases">
        <authorList>
            <person name="Sayadi A."/>
        </authorList>
    </citation>
    <scope>NUCLEOTIDE SEQUENCE [LARGE SCALE GENOMIC DNA]</scope>
</reference>
<evidence type="ECO:0000256" key="6">
    <source>
        <dbReference type="ARBA" id="ARBA00022840"/>
    </source>
</evidence>
<dbReference type="AlphaFoldDB" id="A0A653CGH8"/>
<evidence type="ECO:0000256" key="1">
    <source>
        <dbReference type="ARBA" id="ARBA00007572"/>
    </source>
</evidence>
<dbReference type="GO" id="GO:0006303">
    <property type="term" value="P:double-strand break repair via nonhomologous end joining"/>
    <property type="evidence" value="ECO:0007669"/>
    <property type="project" value="TreeGrafter"/>
</dbReference>
<dbReference type="OrthoDB" id="151490at2759"/>
<evidence type="ECO:0000256" key="7">
    <source>
        <dbReference type="ARBA" id="ARBA00022842"/>
    </source>
</evidence>
<evidence type="ECO:0000313" key="11">
    <source>
        <dbReference type="EMBL" id="VEN46454.1"/>
    </source>
</evidence>
<proteinExistence type="inferred from homology"/>
<accession>A0A653CGH8</accession>
<keyword evidence="6" id="KW-0067">ATP-binding</keyword>
<dbReference type="Pfam" id="PF04675">
    <property type="entry name" value="DNA_ligase_A_N"/>
    <property type="match status" value="1"/>
</dbReference>
<dbReference type="Pfam" id="PF01068">
    <property type="entry name" value="DNA_ligase_A_M"/>
    <property type="match status" value="1"/>
</dbReference>
<dbReference type="SUPFAM" id="SSF117018">
    <property type="entry name" value="ATP-dependent DNA ligase DNA-binding domain"/>
    <property type="match status" value="1"/>
</dbReference>
<dbReference type="CDD" id="cd07903">
    <property type="entry name" value="Adenylation_DNA_ligase_IV"/>
    <property type="match status" value="1"/>
</dbReference>
<keyword evidence="5" id="KW-0227">DNA damage</keyword>
<protein>
    <recommendedName>
        <fullName evidence="10">ATP-dependent DNA ligase family profile domain-containing protein</fullName>
    </recommendedName>
</protein>
<dbReference type="SUPFAM" id="SSF56091">
    <property type="entry name" value="DNA ligase/mRNA capping enzyme, catalytic domain"/>
    <property type="match status" value="1"/>
</dbReference>
<keyword evidence="3" id="KW-0479">Metal-binding</keyword>
<dbReference type="InterPro" id="IPR012310">
    <property type="entry name" value="DNA_ligase_ATP-dep_cent"/>
</dbReference>
<comment type="similarity">
    <text evidence="1">Belongs to the ATP-dependent DNA ligase family.</text>
</comment>
<sequence>MEFKDLCSFFEEIRQTKTPNDKRKLIRERFKKIRDDKSRSSSFDFYQVLRLFVPNFDRERGSFNMKEAKMSRVLTKLLDLPPGHDRNVLSKSHLMAGQATDFGDVVYSVIRKYLRSYKNQVTVDEINKFLDDLTKRQNEQEAEQAMMQMFQKMPAENIRWIIRIILKDLKLGVSSNTILNCYHTDGAAYYATNNSLNKVCEVLADENVKLNELEIEIFEPFRPMLSKRIENSNFKKEFPENKEFYVEEKFDGERFQLHMKEENFMYFSRNGFNYTDNLGKNYETGIFTPKLRGLLEPRIKKLILDGELMLWDTKYGNFGCKGMALDVKKLNDTGRYQPCFCVFDIIMFNDRVLTNQPLKERREILATVFRETEQLW</sequence>
<organism evidence="11 12">
    <name type="scientific">Callosobruchus maculatus</name>
    <name type="common">Southern cowpea weevil</name>
    <name type="synonym">Pulse bruchid</name>
    <dbReference type="NCBI Taxonomy" id="64391"/>
    <lineage>
        <taxon>Eukaryota</taxon>
        <taxon>Metazoa</taxon>
        <taxon>Ecdysozoa</taxon>
        <taxon>Arthropoda</taxon>
        <taxon>Hexapoda</taxon>
        <taxon>Insecta</taxon>
        <taxon>Pterygota</taxon>
        <taxon>Neoptera</taxon>
        <taxon>Endopterygota</taxon>
        <taxon>Coleoptera</taxon>
        <taxon>Polyphaga</taxon>
        <taxon>Cucujiformia</taxon>
        <taxon>Chrysomeloidea</taxon>
        <taxon>Chrysomelidae</taxon>
        <taxon>Bruchinae</taxon>
        <taxon>Bruchini</taxon>
        <taxon>Callosobruchus</taxon>
    </lineage>
</organism>
<dbReference type="GO" id="GO:0005958">
    <property type="term" value="C:DNA-dependent protein kinase-DNA ligase 4 complex"/>
    <property type="evidence" value="ECO:0007669"/>
    <property type="project" value="TreeGrafter"/>
</dbReference>
<dbReference type="PANTHER" id="PTHR45997:SF1">
    <property type="entry name" value="DNA LIGASE 4"/>
    <property type="match status" value="1"/>
</dbReference>
<dbReference type="InterPro" id="IPR044125">
    <property type="entry name" value="Adenylation_DNA_ligase_IV"/>
</dbReference>
<keyword evidence="7" id="KW-0460">Magnesium</keyword>
<dbReference type="PANTHER" id="PTHR45997">
    <property type="entry name" value="DNA LIGASE 4"/>
    <property type="match status" value="1"/>
</dbReference>
<dbReference type="InterPro" id="IPR036599">
    <property type="entry name" value="DNA_ligase_N_sf"/>
</dbReference>
<keyword evidence="2" id="KW-0436">Ligase</keyword>
<keyword evidence="4" id="KW-0547">Nucleotide-binding</keyword>
<dbReference type="GO" id="GO:0005524">
    <property type="term" value="F:ATP binding"/>
    <property type="evidence" value="ECO:0007669"/>
    <property type="project" value="UniProtKB-KW"/>
</dbReference>
<dbReference type="GO" id="GO:0003910">
    <property type="term" value="F:DNA ligase (ATP) activity"/>
    <property type="evidence" value="ECO:0007669"/>
    <property type="project" value="InterPro"/>
</dbReference>
<evidence type="ECO:0000256" key="8">
    <source>
        <dbReference type="ARBA" id="ARBA00023204"/>
    </source>
</evidence>
<keyword evidence="9" id="KW-0539">Nucleus</keyword>
<dbReference type="InterPro" id="IPR029710">
    <property type="entry name" value="LIG4"/>
</dbReference>
<dbReference type="GO" id="GO:0032807">
    <property type="term" value="C:DNA ligase IV complex"/>
    <property type="evidence" value="ECO:0007669"/>
    <property type="project" value="TreeGrafter"/>
</dbReference>
<dbReference type="Proteomes" id="UP000410492">
    <property type="component" value="Unassembled WGS sequence"/>
</dbReference>
<evidence type="ECO:0000256" key="4">
    <source>
        <dbReference type="ARBA" id="ARBA00022741"/>
    </source>
</evidence>
<dbReference type="GO" id="GO:0003677">
    <property type="term" value="F:DNA binding"/>
    <property type="evidence" value="ECO:0007669"/>
    <property type="project" value="InterPro"/>
</dbReference>
<keyword evidence="12" id="KW-1185">Reference proteome</keyword>
<evidence type="ECO:0000256" key="2">
    <source>
        <dbReference type="ARBA" id="ARBA00022598"/>
    </source>
</evidence>
<dbReference type="GO" id="GO:0006310">
    <property type="term" value="P:DNA recombination"/>
    <property type="evidence" value="ECO:0007669"/>
    <property type="project" value="InterPro"/>
</dbReference>
<evidence type="ECO:0000256" key="5">
    <source>
        <dbReference type="ARBA" id="ARBA00022763"/>
    </source>
</evidence>
<feature type="domain" description="ATP-dependent DNA ligase family profile" evidence="10">
    <location>
        <begin position="331"/>
        <end position="376"/>
    </location>
</feature>